<dbReference type="AlphaFoldDB" id="A0A8H6ZLZ3"/>
<keyword evidence="2" id="KW-1185">Reference proteome</keyword>
<proteinExistence type="predicted"/>
<comment type="caution">
    <text evidence="1">The sequence shown here is derived from an EMBL/GenBank/DDBJ whole genome shotgun (WGS) entry which is preliminary data.</text>
</comment>
<name>A0A8H6ZLZ3_9AGAR</name>
<evidence type="ECO:0000313" key="2">
    <source>
        <dbReference type="Proteomes" id="UP000623467"/>
    </source>
</evidence>
<protein>
    <submittedName>
        <fullName evidence="1">Uncharacterized protein</fullName>
    </submittedName>
</protein>
<sequence length="272" mass="30358">MPKLQHFDGPEIAVCTVVPGSPVSRLTIWWSRNPSMEYSRGSTAAASSEAELRELTNMILCWDPALLRGIVKHTPRIQVLIIWSSIFTGLTPEKEGFLSAMDVVLPSLACHAKLIVLDNTPFHLDRISNALESEFDRVRRWGDICPTLTQIAISTAWLCTINVWIPIKCFTNEPDSDECIRWFIKKIATSPELSVGYRAAGPYFAGVHGMQALRDAVSRGEPMPAFEVLRKEGGGTDCFPIRSMNPPRSTTSQSYKHPIEFQSSHIVPCNMQ</sequence>
<gene>
    <name evidence="1" type="ORF">MSAN_00216900</name>
</gene>
<organism evidence="1 2">
    <name type="scientific">Mycena sanguinolenta</name>
    <dbReference type="NCBI Taxonomy" id="230812"/>
    <lineage>
        <taxon>Eukaryota</taxon>
        <taxon>Fungi</taxon>
        <taxon>Dikarya</taxon>
        <taxon>Basidiomycota</taxon>
        <taxon>Agaricomycotina</taxon>
        <taxon>Agaricomycetes</taxon>
        <taxon>Agaricomycetidae</taxon>
        <taxon>Agaricales</taxon>
        <taxon>Marasmiineae</taxon>
        <taxon>Mycenaceae</taxon>
        <taxon>Mycena</taxon>
    </lineage>
</organism>
<dbReference type="Proteomes" id="UP000623467">
    <property type="component" value="Unassembled WGS sequence"/>
</dbReference>
<reference evidence="1" key="1">
    <citation type="submission" date="2020-05" db="EMBL/GenBank/DDBJ databases">
        <title>Mycena genomes resolve the evolution of fungal bioluminescence.</title>
        <authorList>
            <person name="Tsai I.J."/>
        </authorList>
    </citation>
    <scope>NUCLEOTIDE SEQUENCE</scope>
    <source>
        <strain evidence="1">160909Yilan</strain>
    </source>
</reference>
<dbReference type="EMBL" id="JACAZH010000001">
    <property type="protein sequence ID" value="KAF7377930.1"/>
    <property type="molecule type" value="Genomic_DNA"/>
</dbReference>
<evidence type="ECO:0000313" key="1">
    <source>
        <dbReference type="EMBL" id="KAF7377930.1"/>
    </source>
</evidence>
<accession>A0A8H6ZLZ3</accession>